<evidence type="ECO:0000256" key="6">
    <source>
        <dbReference type="ARBA" id="ARBA00022771"/>
    </source>
</evidence>
<evidence type="ECO:0000256" key="9">
    <source>
        <dbReference type="SAM" id="MobiDB-lite"/>
    </source>
</evidence>
<feature type="compositionally biased region" description="Polar residues" evidence="9">
    <location>
        <begin position="347"/>
        <end position="361"/>
    </location>
</feature>
<evidence type="ECO:0000256" key="5">
    <source>
        <dbReference type="ARBA" id="ARBA00022737"/>
    </source>
</evidence>
<keyword evidence="4" id="KW-0963">Cytoplasm</keyword>
<keyword evidence="10" id="KW-1185">Reference proteome</keyword>
<dbReference type="PANTHER" id="PTHR15135">
    <property type="entry name" value="STAC"/>
    <property type="match status" value="1"/>
</dbReference>
<proteinExistence type="predicted"/>
<keyword evidence="6" id="KW-0862">Zinc</keyword>
<keyword evidence="6" id="KW-0863">Zinc-finger</keyword>
<name>A0ABM3UP66_MUSDO</name>
<keyword evidence="7" id="KW-0472">Membrane</keyword>
<keyword evidence="6" id="KW-0479">Metal-binding</keyword>
<dbReference type="Proteomes" id="UP001652621">
    <property type="component" value="Unplaced"/>
</dbReference>
<comment type="subcellular location">
    <subcellularLocation>
        <location evidence="1">Cell membrane</location>
    </subcellularLocation>
    <subcellularLocation>
        <location evidence="2">Cytoplasm</location>
    </subcellularLocation>
</comment>
<dbReference type="InterPro" id="IPR027267">
    <property type="entry name" value="AH/BAR_dom_sf"/>
</dbReference>
<evidence type="ECO:0000256" key="4">
    <source>
        <dbReference type="ARBA" id="ARBA00022490"/>
    </source>
</evidence>
<feature type="region of interest" description="Disordered" evidence="9">
    <location>
        <begin position="340"/>
        <end position="472"/>
    </location>
</feature>
<dbReference type="PANTHER" id="PTHR15135:SF7">
    <property type="entry name" value="STAC-LIKE, ISOFORM J"/>
    <property type="match status" value="1"/>
</dbReference>
<organism evidence="10 11">
    <name type="scientific">Musca domestica</name>
    <name type="common">House fly</name>
    <dbReference type="NCBI Taxonomy" id="7370"/>
    <lineage>
        <taxon>Eukaryota</taxon>
        <taxon>Metazoa</taxon>
        <taxon>Ecdysozoa</taxon>
        <taxon>Arthropoda</taxon>
        <taxon>Hexapoda</taxon>
        <taxon>Insecta</taxon>
        <taxon>Pterygota</taxon>
        <taxon>Neoptera</taxon>
        <taxon>Endopterygota</taxon>
        <taxon>Diptera</taxon>
        <taxon>Brachycera</taxon>
        <taxon>Muscomorpha</taxon>
        <taxon>Muscoidea</taxon>
        <taxon>Muscidae</taxon>
        <taxon>Musca</taxon>
    </lineage>
</organism>
<evidence type="ECO:0000256" key="7">
    <source>
        <dbReference type="ARBA" id="ARBA00023136"/>
    </source>
</evidence>
<dbReference type="InterPro" id="IPR039688">
    <property type="entry name" value="STAC1/2/3"/>
</dbReference>
<feature type="region of interest" description="Disordered" evidence="9">
    <location>
        <begin position="90"/>
        <end position="114"/>
    </location>
</feature>
<sequence length="870" mass="96350">MFVIFPAEELILMTYGAAIPRISPRPTLDCLREPQVPIVIPARSLPPSSPQLTQTTKLLAQSEPVDPKFPSALPSTSIPAPAPDSQFSFYDQRGSADQGVSGELPLVTGGPTISPRYPYPGQTPLSHHIGDQSIASVHLPPPTPQSSVTLARRNSRSSLKRSTPVHRTPIGLRKIEEEPAITIPSAAPFHIPMYNDLNMRSSQQSQQQLQSTTVPPLQGSALEFEYPTGSLQRDRSPSIFLEPSTPDPTQPRLGPGWGRPMSPMELPPKPSTSQKSPSSKSRLRPKLHIPLGRLGRSTSSDQRESYRLREDLELQVENPVFNTENLRQRNFDAFFDSGEPVYKLQPKSPQSATNESSSSGGKVSPALDNYAGVYDSSPRRGRTTPSGGLFARSHKEEATRSQTSDHHESTRDVRSASLGPGSVSVASGGSTSGVPQKDFLGKSSSGPKSRNLFGWRGRVSPSPKPSMASHTGVLKDYGHSSLNEAFKSQNNVNFKLIKTVSDFTETLSQLYEEHATALQTLVTNYRIKNAELRKERPACHLSIFQAWETFLQEVETDSQASNDVANVLYRQVSRPMLDKSFHRKVQSRKIFTHRESFETIIAKTEEKLSKCRLDYKQCYVAHRQNAIPQSLTEYIDAHNAYVQQLHATNAMLETYQCETVPQLMQELEDIHNDLCSIIADSLQQGADVMANKASDQARRYSTLSSQCANVSPVQDLVNFVRILPPLPAVAQKVQRRAFAPPGPVDQEDTADHSDVAPILRNELVFDRHSSVSLRAALDSLKREALDLEMQIRQLQDAIDVLNRQQMRGIEGQLFNKVNETQEDLSMSKFDLRAKQLHLAAIRAQVSVVVLAICVSYGHMPEKISLPDAKC</sequence>
<keyword evidence="8" id="KW-0175">Coiled coil</keyword>
<dbReference type="Gene3D" id="1.20.1270.60">
    <property type="entry name" value="Arfaptin homology (AH) domain/BAR domain"/>
    <property type="match status" value="1"/>
</dbReference>
<reference evidence="11" key="1">
    <citation type="submission" date="2025-08" db="UniProtKB">
        <authorList>
            <consortium name="RefSeq"/>
        </authorList>
    </citation>
    <scope>IDENTIFICATION</scope>
    <source>
        <strain evidence="11">Aabys</strain>
        <tissue evidence="11">Whole body</tissue>
    </source>
</reference>
<dbReference type="GeneID" id="101890655"/>
<protein>
    <submittedName>
        <fullName evidence="11">Uncharacterized protein LOC101890655</fullName>
    </submittedName>
</protein>
<feature type="coiled-coil region" evidence="8">
    <location>
        <begin position="770"/>
        <end position="804"/>
    </location>
</feature>
<evidence type="ECO:0000256" key="8">
    <source>
        <dbReference type="SAM" id="Coils"/>
    </source>
</evidence>
<dbReference type="SUPFAM" id="SSF103657">
    <property type="entry name" value="BAR/IMD domain-like"/>
    <property type="match status" value="1"/>
</dbReference>
<evidence type="ECO:0000313" key="10">
    <source>
        <dbReference type="Proteomes" id="UP001652621"/>
    </source>
</evidence>
<gene>
    <name evidence="11" type="primary">LOC101890655</name>
</gene>
<evidence type="ECO:0000313" key="11">
    <source>
        <dbReference type="RefSeq" id="XP_058975333.1"/>
    </source>
</evidence>
<feature type="compositionally biased region" description="Basic and acidic residues" evidence="9">
    <location>
        <begin position="393"/>
        <end position="414"/>
    </location>
</feature>
<dbReference type="RefSeq" id="XP_058975333.1">
    <property type="nucleotide sequence ID" value="XM_059119350.1"/>
</dbReference>
<evidence type="ECO:0000256" key="3">
    <source>
        <dbReference type="ARBA" id="ARBA00022475"/>
    </source>
</evidence>
<evidence type="ECO:0000256" key="2">
    <source>
        <dbReference type="ARBA" id="ARBA00004496"/>
    </source>
</evidence>
<evidence type="ECO:0000256" key="1">
    <source>
        <dbReference type="ARBA" id="ARBA00004236"/>
    </source>
</evidence>
<feature type="compositionally biased region" description="Low complexity" evidence="9">
    <location>
        <begin position="271"/>
        <end position="280"/>
    </location>
</feature>
<feature type="region of interest" description="Disordered" evidence="9">
    <location>
        <begin position="228"/>
        <end position="306"/>
    </location>
</feature>
<keyword evidence="3" id="KW-1003">Cell membrane</keyword>
<feature type="compositionally biased region" description="Low complexity" evidence="9">
    <location>
        <begin position="415"/>
        <end position="435"/>
    </location>
</feature>
<accession>A0ABM3UP66</accession>
<feature type="region of interest" description="Disordered" evidence="9">
    <location>
        <begin position="134"/>
        <end position="167"/>
    </location>
</feature>
<keyword evidence="5" id="KW-0677">Repeat</keyword>